<dbReference type="InterPro" id="IPR057011">
    <property type="entry name" value="ULT1/2_SAND"/>
</dbReference>
<gene>
    <name evidence="2" type="ORF">Tsubulata_003855</name>
</gene>
<keyword evidence="3" id="KW-1185">Reference proteome</keyword>
<reference evidence="2" key="1">
    <citation type="submission" date="2022-02" db="EMBL/GenBank/DDBJ databases">
        <authorList>
            <person name="Henning P.M."/>
            <person name="McCubbin A.G."/>
            <person name="Shore J.S."/>
        </authorList>
    </citation>
    <scope>NUCLEOTIDE SEQUENCE</scope>
    <source>
        <strain evidence="2">F60SS</strain>
        <tissue evidence="2">Leaves</tissue>
    </source>
</reference>
<dbReference type="InterPro" id="IPR057012">
    <property type="entry name" value="ULT1/2_Znf"/>
</dbReference>
<accession>A0A9Q0GB65</accession>
<comment type="caution">
    <text evidence="2">The sequence shown here is derived from an EMBL/GenBank/DDBJ whole genome shotgun (WGS) entry which is preliminary data.</text>
</comment>
<organism evidence="2 3">
    <name type="scientific">Turnera subulata</name>
    <dbReference type="NCBI Taxonomy" id="218843"/>
    <lineage>
        <taxon>Eukaryota</taxon>
        <taxon>Viridiplantae</taxon>
        <taxon>Streptophyta</taxon>
        <taxon>Embryophyta</taxon>
        <taxon>Tracheophyta</taxon>
        <taxon>Spermatophyta</taxon>
        <taxon>Magnoliopsida</taxon>
        <taxon>eudicotyledons</taxon>
        <taxon>Gunneridae</taxon>
        <taxon>Pentapetalae</taxon>
        <taxon>rosids</taxon>
        <taxon>fabids</taxon>
        <taxon>Malpighiales</taxon>
        <taxon>Passifloraceae</taxon>
        <taxon>Turnera</taxon>
    </lineage>
</organism>
<proteinExistence type="predicted"/>
<dbReference type="PROSITE" id="PS50864">
    <property type="entry name" value="SAND"/>
    <property type="match status" value="1"/>
</dbReference>
<dbReference type="PANTHER" id="PTHR34053:SF2">
    <property type="entry name" value="SAND DOMAIN-CONTAINING PROTEIN"/>
    <property type="match status" value="1"/>
</dbReference>
<feature type="non-terminal residue" evidence="2">
    <location>
        <position position="237"/>
    </location>
</feature>
<protein>
    <recommendedName>
        <fullName evidence="1">SAND domain-containing protein</fullName>
    </recommendedName>
</protein>
<dbReference type="InterPro" id="IPR020533">
    <property type="entry name" value="Developmental_reg_ULTRAPETALA"/>
</dbReference>
<dbReference type="GO" id="GO:0003677">
    <property type="term" value="F:DNA binding"/>
    <property type="evidence" value="ECO:0007669"/>
    <property type="project" value="InterPro"/>
</dbReference>
<dbReference type="Pfam" id="PF23293">
    <property type="entry name" value="zf_ULT1"/>
    <property type="match status" value="1"/>
</dbReference>
<dbReference type="InterPro" id="IPR000770">
    <property type="entry name" value="SAND_dom"/>
</dbReference>
<name>A0A9Q0GB65_9ROSI</name>
<dbReference type="AlphaFoldDB" id="A0A9Q0GB65"/>
<dbReference type="EMBL" id="JAKUCV010001738">
    <property type="protein sequence ID" value="KAJ4845241.1"/>
    <property type="molecule type" value="Genomic_DNA"/>
</dbReference>
<dbReference type="Pfam" id="PF23292">
    <property type="entry name" value="SAND_ULT1"/>
    <property type="match status" value="1"/>
</dbReference>
<dbReference type="GO" id="GO:0005829">
    <property type="term" value="C:cytosol"/>
    <property type="evidence" value="ECO:0007669"/>
    <property type="project" value="TreeGrafter"/>
</dbReference>
<dbReference type="PANTHER" id="PTHR34053">
    <property type="entry name" value="PROTEIN ULTRAPETALA 1"/>
    <property type="match status" value="1"/>
</dbReference>
<dbReference type="OrthoDB" id="660341at2759"/>
<evidence type="ECO:0000313" key="3">
    <source>
        <dbReference type="Proteomes" id="UP001141552"/>
    </source>
</evidence>
<evidence type="ECO:0000313" key="2">
    <source>
        <dbReference type="EMBL" id="KAJ4845241.1"/>
    </source>
</evidence>
<reference evidence="2" key="2">
    <citation type="journal article" date="2023" name="Plants (Basel)">
        <title>Annotation of the Turnera subulata (Passifloraceae) Draft Genome Reveals the S-Locus Evolved after the Divergence of Turneroideae from Passifloroideae in a Stepwise Manner.</title>
        <authorList>
            <person name="Henning P.M."/>
            <person name="Roalson E.H."/>
            <person name="Mir W."/>
            <person name="McCubbin A.G."/>
            <person name="Shore J.S."/>
        </authorList>
    </citation>
    <scope>NUCLEOTIDE SEQUENCE</scope>
    <source>
        <strain evidence="2">F60SS</strain>
    </source>
</reference>
<dbReference type="Proteomes" id="UP001141552">
    <property type="component" value="Unassembled WGS sequence"/>
</dbReference>
<dbReference type="GO" id="GO:0005634">
    <property type="term" value="C:nucleus"/>
    <property type="evidence" value="ECO:0007669"/>
    <property type="project" value="TreeGrafter"/>
</dbReference>
<sequence length="237" mass="27473">VNKETRVEVAEETQEAFFQEENLEVIEGFNKGADYVEVKCGCTSRRYGDTVGMLRVYANGKFIISCDCTERCGGKFTPFEFEKHSGKEGNKEWTGHIWVLVNDKKVPLRRTGLLKYYKHSSNGASGSSRRNFHRDEFVRCCKCKKKRRFRLRSKEDCRIYHDALANKRWKCADRPYDRISCKHVEERASRIAYRGCSHQSKCEGCGFCVCFGCLKCRFVDCHCRTCTDFMQNAPPSI</sequence>
<feature type="domain" description="SAND" evidence="1">
    <location>
        <begin position="20"/>
        <end position="110"/>
    </location>
</feature>
<evidence type="ECO:0000259" key="1">
    <source>
        <dbReference type="PROSITE" id="PS50864"/>
    </source>
</evidence>